<dbReference type="EMBL" id="NFLW01000024">
    <property type="protein sequence ID" value="OUQ67105.1"/>
    <property type="molecule type" value="Genomic_DNA"/>
</dbReference>
<name>A0A1Y4VD60_9BACE</name>
<reference evidence="9 10" key="4">
    <citation type="journal article" date="2019" name="Nat. Med.">
        <title>A library of human gut bacterial isolates paired with longitudinal multiomics data enables mechanistic microbiome research.</title>
        <authorList>
            <person name="Poyet M."/>
            <person name="Groussin M."/>
            <person name="Gibbons S.M."/>
            <person name="Avila-Pacheco J."/>
            <person name="Jiang X."/>
            <person name="Kearney S.M."/>
            <person name="Perrotta A.R."/>
            <person name="Berdy B."/>
            <person name="Zhao S."/>
            <person name="Lieberman T.D."/>
            <person name="Swanson P.K."/>
            <person name="Smith M."/>
            <person name="Roesemann S."/>
            <person name="Alexander J.E."/>
            <person name="Rich S.A."/>
            <person name="Livny J."/>
            <person name="Vlamakis H."/>
            <person name="Clish C."/>
            <person name="Bullock K."/>
            <person name="Deik A."/>
            <person name="Scott J."/>
            <person name="Pierce K.A."/>
            <person name="Xavier R.J."/>
            <person name="Alm E.J."/>
        </authorList>
    </citation>
    <scope>NUCLEOTIDE SEQUENCE [LARGE SCALE GENOMIC DNA]</scope>
    <source>
        <strain evidence="4 9">BIOML-A58</strain>
        <strain evidence="3 10">BIOML-A73</strain>
    </source>
</reference>
<accession>A0A1Y4VD60</accession>
<dbReference type="InterPro" id="IPR026870">
    <property type="entry name" value="Zinc_ribbon_dom"/>
</dbReference>
<reference evidence="6 8" key="3">
    <citation type="submission" date="2018-08" db="EMBL/GenBank/DDBJ databases">
        <title>A genome reference for cultivated species of the human gut microbiota.</title>
        <authorList>
            <person name="Zou Y."/>
            <person name="Xue W."/>
            <person name="Luo G."/>
        </authorList>
    </citation>
    <scope>NUCLEOTIDE SEQUENCE [LARGE SCALE GENOMIC DNA]</scope>
    <source>
        <strain evidence="6 8">TF10-34</strain>
    </source>
</reference>
<dbReference type="PANTHER" id="PTHR34980:SF2">
    <property type="entry name" value="INNER MEMBRANE PROTEIN YHAH-RELATED"/>
    <property type="match status" value="1"/>
</dbReference>
<reference evidence="7" key="1">
    <citation type="submission" date="2017-04" db="EMBL/GenBank/DDBJ databases">
        <title>Function of individual gut microbiota members based on whole genome sequencing of pure cultures obtained from chicken caecum.</title>
        <authorList>
            <person name="Medvecky M."/>
            <person name="Cejkova D."/>
            <person name="Polansky O."/>
            <person name="Karasova D."/>
            <person name="Kubasova T."/>
            <person name="Cizek A."/>
            <person name="Rychlik I."/>
        </authorList>
    </citation>
    <scope>NUCLEOTIDE SEQUENCE [LARGE SCALE GENOMIC DNA]</scope>
    <source>
        <strain evidence="7">An109</strain>
    </source>
</reference>
<dbReference type="EMBL" id="QSQU01000004">
    <property type="protein sequence ID" value="RGK66406.1"/>
    <property type="molecule type" value="Genomic_DNA"/>
</dbReference>
<feature type="transmembrane region" description="Helical" evidence="1">
    <location>
        <begin position="61"/>
        <end position="90"/>
    </location>
</feature>
<dbReference type="RefSeq" id="WP_008023117.1">
    <property type="nucleotide sequence ID" value="NZ_JADNHC010000039.1"/>
</dbReference>
<keyword evidence="1" id="KW-0812">Transmembrane</keyword>
<sequence length="129" mass="14712">MKCIKCGIENPGDAHFCRYCGHSIQSSVSKEKDVFEYYAYAMKKYAIFEGRASRKEYWSFFLVNIFLSIIPFVGTIYSLAVLIPSLAVAVRRMHDVGVSGWYILIPIYNIVLLCTKGDHFYNEYGGPTV</sequence>
<comment type="caution">
    <text evidence="5">The sequence shown here is derived from an EMBL/GenBank/DDBJ whole genome shotgun (WGS) entry which is preliminary data.</text>
</comment>
<dbReference type="EMBL" id="WDER01000046">
    <property type="protein sequence ID" value="KAB6080917.1"/>
    <property type="molecule type" value="Genomic_DNA"/>
</dbReference>
<evidence type="ECO:0000313" key="9">
    <source>
        <dbReference type="Proteomes" id="UP000434604"/>
    </source>
</evidence>
<proteinExistence type="predicted"/>
<dbReference type="Proteomes" id="UP000196036">
    <property type="component" value="Unassembled WGS sequence"/>
</dbReference>
<evidence type="ECO:0000313" key="6">
    <source>
        <dbReference type="EMBL" id="RGK66406.1"/>
    </source>
</evidence>
<dbReference type="Pfam" id="PF13240">
    <property type="entry name" value="Zn_Ribbon_1"/>
    <property type="match status" value="1"/>
</dbReference>
<reference evidence="5" key="2">
    <citation type="journal article" date="2018" name="BMC Genomics">
        <title>Whole genome sequencing and function prediction of 133 gut anaerobes isolated from chicken caecum in pure cultures.</title>
        <authorList>
            <person name="Medvecky M."/>
            <person name="Cejkova D."/>
            <person name="Polansky O."/>
            <person name="Karasova D."/>
            <person name="Kubasova T."/>
            <person name="Cizek A."/>
            <person name="Rychlik I."/>
        </authorList>
    </citation>
    <scope>NUCLEOTIDE SEQUENCE</scope>
    <source>
        <strain evidence="5">An109</strain>
    </source>
</reference>
<dbReference type="PANTHER" id="PTHR34980">
    <property type="entry name" value="INNER MEMBRANE PROTEIN-RELATED-RELATED"/>
    <property type="match status" value="1"/>
</dbReference>
<feature type="domain" description="Zinc-ribbon" evidence="2">
    <location>
        <begin position="2"/>
        <end position="23"/>
    </location>
</feature>
<evidence type="ECO:0000313" key="8">
    <source>
        <dbReference type="Proteomes" id="UP000261210"/>
    </source>
</evidence>
<evidence type="ECO:0000313" key="5">
    <source>
        <dbReference type="EMBL" id="OUQ67105.1"/>
    </source>
</evidence>
<evidence type="ECO:0000256" key="1">
    <source>
        <dbReference type="SAM" id="Phobius"/>
    </source>
</evidence>
<keyword evidence="1" id="KW-1133">Transmembrane helix</keyword>
<dbReference type="Pfam" id="PF05656">
    <property type="entry name" value="DUF805"/>
    <property type="match status" value="1"/>
</dbReference>
<dbReference type="Proteomes" id="UP000434604">
    <property type="component" value="Unassembled WGS sequence"/>
</dbReference>
<evidence type="ECO:0000313" key="7">
    <source>
        <dbReference type="Proteomes" id="UP000196036"/>
    </source>
</evidence>
<protein>
    <submittedName>
        <fullName evidence="3">DUF805 domain-containing protein</fullName>
    </submittedName>
</protein>
<feature type="transmembrane region" description="Helical" evidence="1">
    <location>
        <begin position="96"/>
        <end position="114"/>
    </location>
</feature>
<dbReference type="AlphaFoldDB" id="A0A1Y4VD60"/>
<gene>
    <name evidence="5" type="ORF">B5E52_12885</name>
    <name evidence="6" type="ORF">DXD03_03855</name>
    <name evidence="4" type="ORF">GA398_21060</name>
    <name evidence="3" type="ORF">GA560_15865</name>
</gene>
<dbReference type="Proteomes" id="UP000474077">
    <property type="component" value="Unassembled WGS sequence"/>
</dbReference>
<dbReference type="EMBL" id="WDED01000041">
    <property type="protein sequence ID" value="KAB6143230.1"/>
    <property type="molecule type" value="Genomic_DNA"/>
</dbReference>
<keyword evidence="1" id="KW-0472">Membrane</keyword>
<evidence type="ECO:0000313" key="10">
    <source>
        <dbReference type="Proteomes" id="UP000474077"/>
    </source>
</evidence>
<evidence type="ECO:0000313" key="3">
    <source>
        <dbReference type="EMBL" id="KAB6080917.1"/>
    </source>
</evidence>
<dbReference type="Proteomes" id="UP000261210">
    <property type="component" value="Unassembled WGS sequence"/>
</dbReference>
<dbReference type="InterPro" id="IPR008523">
    <property type="entry name" value="DUF805"/>
</dbReference>
<dbReference type="GO" id="GO:0005886">
    <property type="term" value="C:plasma membrane"/>
    <property type="evidence" value="ECO:0007669"/>
    <property type="project" value="TreeGrafter"/>
</dbReference>
<evidence type="ECO:0000259" key="2">
    <source>
        <dbReference type="Pfam" id="PF13240"/>
    </source>
</evidence>
<organism evidence="5 7">
    <name type="scientific">Bacteroides xylanisolvens</name>
    <dbReference type="NCBI Taxonomy" id="371601"/>
    <lineage>
        <taxon>Bacteria</taxon>
        <taxon>Pseudomonadati</taxon>
        <taxon>Bacteroidota</taxon>
        <taxon>Bacteroidia</taxon>
        <taxon>Bacteroidales</taxon>
        <taxon>Bacteroidaceae</taxon>
        <taxon>Bacteroides</taxon>
    </lineage>
</organism>
<evidence type="ECO:0000313" key="4">
    <source>
        <dbReference type="EMBL" id="KAB6143230.1"/>
    </source>
</evidence>